<gene>
    <name evidence="9" type="ORF">MNBD_NITROSPIRAE01-1741</name>
</gene>
<dbReference type="PANTHER" id="PTHR47320">
    <property type="entry name" value="BIFUNCTIONAL URIDYLYLTRANSFERASE/URIDYLYL-REMOVING ENZYME"/>
    <property type="match status" value="1"/>
</dbReference>
<evidence type="ECO:0000256" key="2">
    <source>
        <dbReference type="ARBA" id="ARBA00022695"/>
    </source>
</evidence>
<dbReference type="InterPro" id="IPR006674">
    <property type="entry name" value="HD_domain"/>
</dbReference>
<dbReference type="SUPFAM" id="SSF81593">
    <property type="entry name" value="Nucleotidyltransferase substrate binding subunit/domain"/>
    <property type="match status" value="1"/>
</dbReference>
<keyword evidence="2 9" id="KW-0548">Nucleotidyltransferase</keyword>
<evidence type="ECO:0000256" key="6">
    <source>
        <dbReference type="ARBA" id="ARBA00023268"/>
    </source>
</evidence>
<protein>
    <submittedName>
        <fullName evidence="9">[Protein-PII] uridylyltransferase / [Protein-PII]-UMP uridylyl-removing enzyme</fullName>
        <ecNumber evidence="9">2.7.7.59</ecNumber>
    </submittedName>
</protein>
<evidence type="ECO:0000256" key="5">
    <source>
        <dbReference type="ARBA" id="ARBA00022842"/>
    </source>
</evidence>
<dbReference type="InterPro" id="IPR003607">
    <property type="entry name" value="HD/PDEase_dom"/>
</dbReference>
<keyword evidence="1 9" id="KW-0808">Transferase</keyword>
<dbReference type="PROSITE" id="PS51831">
    <property type="entry name" value="HD"/>
    <property type="match status" value="1"/>
</dbReference>
<name>A0A3B1D7H4_9ZZZZ</name>
<keyword evidence="3" id="KW-0677">Repeat</keyword>
<dbReference type="SUPFAM" id="SSF109604">
    <property type="entry name" value="HD-domain/PDEase-like"/>
    <property type="match status" value="1"/>
</dbReference>
<dbReference type="Pfam" id="PF08335">
    <property type="entry name" value="GlnD_UR_UTase"/>
    <property type="match status" value="1"/>
</dbReference>
<keyword evidence="6" id="KW-0511">Multifunctional enzyme</keyword>
<dbReference type="Gene3D" id="1.10.3090.10">
    <property type="entry name" value="cca-adding enzyme, domain 2"/>
    <property type="match status" value="1"/>
</dbReference>
<dbReference type="GO" id="GO:0016787">
    <property type="term" value="F:hydrolase activity"/>
    <property type="evidence" value="ECO:0007669"/>
    <property type="project" value="UniProtKB-KW"/>
</dbReference>
<dbReference type="CDD" id="cd04900">
    <property type="entry name" value="ACT_UUR-like_1"/>
    <property type="match status" value="1"/>
</dbReference>
<dbReference type="CDD" id="cd00077">
    <property type="entry name" value="HDc"/>
    <property type="match status" value="1"/>
</dbReference>
<dbReference type="HAMAP" id="MF_00277">
    <property type="entry name" value="PII_uridylyl_transf"/>
    <property type="match status" value="1"/>
</dbReference>
<dbReference type="InterPro" id="IPR013546">
    <property type="entry name" value="PII_UdlTrfase/GS_AdlTrfase"/>
</dbReference>
<keyword evidence="4" id="KW-0378">Hydrolase</keyword>
<evidence type="ECO:0000256" key="3">
    <source>
        <dbReference type="ARBA" id="ARBA00022737"/>
    </source>
</evidence>
<reference evidence="9" key="1">
    <citation type="submission" date="2018-06" db="EMBL/GenBank/DDBJ databases">
        <authorList>
            <person name="Zhirakovskaya E."/>
        </authorList>
    </citation>
    <scope>NUCLEOTIDE SEQUENCE</scope>
</reference>
<dbReference type="PIRSF" id="PIRSF006288">
    <property type="entry name" value="PII_uridyltransf"/>
    <property type="match status" value="1"/>
</dbReference>
<dbReference type="GO" id="GO:0008773">
    <property type="term" value="F:[protein-PII] uridylyltransferase activity"/>
    <property type="evidence" value="ECO:0007669"/>
    <property type="project" value="UniProtKB-EC"/>
</dbReference>
<dbReference type="InterPro" id="IPR002912">
    <property type="entry name" value="ACT_dom"/>
</dbReference>
<proteinExistence type="inferred from homology"/>
<dbReference type="AlphaFoldDB" id="A0A3B1D7H4"/>
<dbReference type="SUPFAM" id="SSF81301">
    <property type="entry name" value="Nucleotidyltransferase"/>
    <property type="match status" value="1"/>
</dbReference>
<dbReference type="EC" id="2.7.7.59" evidence="9"/>
<dbReference type="Pfam" id="PF01966">
    <property type="entry name" value="HD"/>
    <property type="match status" value="1"/>
</dbReference>
<feature type="domain" description="HD" evidence="8">
    <location>
        <begin position="442"/>
        <end position="553"/>
    </location>
</feature>
<dbReference type="NCBIfam" id="TIGR01693">
    <property type="entry name" value="UTase_glnD"/>
    <property type="match status" value="1"/>
</dbReference>
<dbReference type="InterPro" id="IPR045865">
    <property type="entry name" value="ACT-like_dom_sf"/>
</dbReference>
<dbReference type="InterPro" id="IPR043519">
    <property type="entry name" value="NT_sf"/>
</dbReference>
<dbReference type="InterPro" id="IPR010043">
    <property type="entry name" value="UTase/UR"/>
</dbReference>
<organism evidence="9">
    <name type="scientific">hydrothermal vent metagenome</name>
    <dbReference type="NCBI Taxonomy" id="652676"/>
    <lineage>
        <taxon>unclassified sequences</taxon>
        <taxon>metagenomes</taxon>
        <taxon>ecological metagenomes</taxon>
    </lineage>
</organism>
<accession>A0A3B1D7H4</accession>
<dbReference type="PROSITE" id="PS51671">
    <property type="entry name" value="ACT"/>
    <property type="match status" value="2"/>
</dbReference>
<evidence type="ECO:0000313" key="9">
    <source>
        <dbReference type="EMBL" id="VAX27685.1"/>
    </source>
</evidence>
<keyword evidence="5" id="KW-0460">Magnesium</keyword>
<evidence type="ECO:0000259" key="7">
    <source>
        <dbReference type="PROSITE" id="PS51671"/>
    </source>
</evidence>
<sequence>MNTSEKITAALRPLFQEKYEAIHRFHLKGAGGAHVVKALSDLADHLILRGFQSIDASLAQEWGGTLIAIGGYGRQELSPSSDIDLMFLYPEGQAKETETVSSHLLCILWDLGYTVGHSMRTVEQTIALAREDALIATSLLESRFLHGDRGLFKDFHTNFFSKVIDKHIKDVLAYLKEGREAGRLEYGATPYLLEPNLKQSPGGLRDIHYLKWVASARYHTHHLPQVHQWGHLSNIEYASLSEGQDFLWKVRNHLHFLAGRPSDHLTIDLQEEIAPFFELKDRRGFMHNYYLQTGRILEISKRFTRETASIGRVGRWRRSWTTRQVAPGFQVFSGEISIQSDKPFQFFEDDANMIRLFLLAKTHVVRIADAVLEVIYQISEEKREIPLNAASISLFKTLITEPGGIAKSLRLMHQVRLLWRIIPEFSVVNCMVQESRSHTFTVDEHSFRALEAAEQFLNIEGPLQEIYVASPRKDLLHLGILLHDIGKGREEDHSTLGSEIAKMAAERLSYDEKEVAEVVFLVRQHLMFSEIALYRDFTDEPVLHQFVDVVKMFEPMRKLFILTCADMSATAPGMLSAWKKELLLKLYEESALLLNGKVTTPETKKVAVITERIFKTLLGKYPESWLKELLLVLIPRYYLITPFDKVLLDIGALSKLPQKNIQIETRFLSDQGITEYNLYTYDWMTSGIFSSVVGVLAAKGLHILGAQVFTHPNGMVIDTFKVIDPDYREGATAERITNIVTAIEAVLRGEESVEVLLKKSRRFPTKKERTALSQTAKNIRIQVDNQSSRTFTVIDVFAPDKRGLLFIISKAIVGLGLSVHAAKIVTRLDQVVDIFYVLGEDQKKVTAAAAIVLIQDRLKEALEKEFGDNVVLK</sequence>
<dbReference type="SMART" id="SM00471">
    <property type="entry name" value="HDc"/>
    <property type="match status" value="1"/>
</dbReference>
<evidence type="ECO:0000256" key="1">
    <source>
        <dbReference type="ARBA" id="ARBA00022679"/>
    </source>
</evidence>
<dbReference type="SUPFAM" id="SSF55021">
    <property type="entry name" value="ACT-like"/>
    <property type="match status" value="2"/>
</dbReference>
<dbReference type="EMBL" id="UOGF01000032">
    <property type="protein sequence ID" value="VAX27685.1"/>
    <property type="molecule type" value="Genomic_DNA"/>
</dbReference>
<dbReference type="CDD" id="cd05401">
    <property type="entry name" value="NT_GlnE_GlnD_like"/>
    <property type="match status" value="1"/>
</dbReference>
<feature type="domain" description="ACT" evidence="7">
    <location>
        <begin position="793"/>
        <end position="873"/>
    </location>
</feature>
<dbReference type="Gene3D" id="3.30.460.10">
    <property type="entry name" value="Beta Polymerase, domain 2"/>
    <property type="match status" value="1"/>
</dbReference>
<evidence type="ECO:0000259" key="8">
    <source>
        <dbReference type="PROSITE" id="PS51831"/>
    </source>
</evidence>
<feature type="domain" description="ACT" evidence="7">
    <location>
        <begin position="677"/>
        <end position="758"/>
    </location>
</feature>
<dbReference type="PANTHER" id="PTHR47320:SF1">
    <property type="entry name" value="BIFUNCTIONAL URIDYLYLTRANSFERASE_URIDYLYL-REMOVING ENZYME"/>
    <property type="match status" value="1"/>
</dbReference>
<evidence type="ECO:0000256" key="4">
    <source>
        <dbReference type="ARBA" id="ARBA00022801"/>
    </source>
</evidence>